<dbReference type="PANTHER" id="PTHR48090:SF7">
    <property type="entry name" value="RFBJ PROTEIN"/>
    <property type="match status" value="1"/>
</dbReference>
<dbReference type="Proteomes" id="UP000001169">
    <property type="component" value="Chromosome I"/>
</dbReference>
<dbReference type="EMBL" id="CP039138">
    <property type="protein sequence ID" value="QCP90753.1"/>
    <property type="molecule type" value="Genomic_DNA"/>
</dbReference>
<dbReference type="GeneID" id="40152028"/>
<dbReference type="PATRIC" id="fig|272569.17.peg.1747"/>
<dbReference type="HOGENOM" id="CLU_033536_7_2_2"/>
<evidence type="ECO:0000256" key="1">
    <source>
        <dbReference type="SAM" id="MobiDB-lite"/>
    </source>
</evidence>
<dbReference type="Proteomes" id="UP000298722">
    <property type="component" value="Chromosome"/>
</dbReference>
<dbReference type="InterPro" id="IPR050256">
    <property type="entry name" value="Glycosyltransferase_2"/>
</dbReference>
<dbReference type="STRING" id="272569.rrnAC1019"/>
<feature type="transmembrane region" description="Helical" evidence="2">
    <location>
        <begin position="258"/>
        <end position="282"/>
    </location>
</feature>
<feature type="transmembrane region" description="Helical" evidence="2">
    <location>
        <begin position="294"/>
        <end position="314"/>
    </location>
</feature>
<reference evidence="5 7" key="2">
    <citation type="submission" date="2019-04" db="EMBL/GenBank/DDBJ databases">
        <title>Methylomes of two halophilic Archaea, Haloarcula marismortui and Haloferax mediterranei.</title>
        <authorList>
            <person name="DasSarma S."/>
            <person name="DasSarma P."/>
            <person name="DasSarma S."/>
            <person name="Fomenkov A."/>
            <person name="Vincze T."/>
            <person name="Anton B.P."/>
            <person name="Roberts R.J."/>
        </authorList>
    </citation>
    <scope>NUCLEOTIDE SEQUENCE [LARGE SCALE GENOMIC DNA]</scope>
    <source>
        <strain evidence="5 7">ATCC 43049</strain>
    </source>
</reference>
<feature type="compositionally biased region" description="Polar residues" evidence="1">
    <location>
        <begin position="17"/>
        <end position="29"/>
    </location>
</feature>
<dbReference type="Gene3D" id="3.90.550.10">
    <property type="entry name" value="Spore Coat Polysaccharide Biosynthesis Protein SpsA, Chain A"/>
    <property type="match status" value="1"/>
</dbReference>
<accession>Q5V3B8</accession>
<evidence type="ECO:0000313" key="7">
    <source>
        <dbReference type="Proteomes" id="UP000298722"/>
    </source>
</evidence>
<dbReference type="EMBL" id="AY596297">
    <property type="protein sequence ID" value="AAV45984.1"/>
    <property type="molecule type" value="Genomic_DNA"/>
</dbReference>
<dbReference type="eggNOG" id="arCOG00894">
    <property type="taxonomic scope" value="Archaea"/>
</dbReference>
<name>Q5V3B8_HALMA</name>
<dbReference type="Pfam" id="PF00535">
    <property type="entry name" value="Glycos_transf_2"/>
    <property type="match status" value="1"/>
</dbReference>
<evidence type="ECO:0000313" key="6">
    <source>
        <dbReference type="Proteomes" id="UP000001169"/>
    </source>
</evidence>
<gene>
    <name evidence="4" type="primary">dpm1</name>
    <name evidence="4" type="ordered locus">rrnAC1019</name>
    <name evidence="5" type="ORF">E6P14_07695</name>
</gene>
<protein>
    <submittedName>
        <fullName evidence="4">Dolichyl-phosphate beta-D-mannosyltransferase</fullName>
    </submittedName>
    <submittedName>
        <fullName evidence="5">Glycosyltransferase family 2 protein</fullName>
    </submittedName>
</protein>
<dbReference type="KEGG" id="hma:rrnAC1019"/>
<evidence type="ECO:0000256" key="2">
    <source>
        <dbReference type="SAM" id="Phobius"/>
    </source>
</evidence>
<evidence type="ECO:0000259" key="3">
    <source>
        <dbReference type="Pfam" id="PF00535"/>
    </source>
</evidence>
<keyword evidence="2" id="KW-0472">Membrane</keyword>
<keyword evidence="5" id="KW-0808">Transferase</keyword>
<keyword evidence="2" id="KW-1133">Transmembrane helix</keyword>
<dbReference type="InterPro" id="IPR001173">
    <property type="entry name" value="Glyco_trans_2-like"/>
</dbReference>
<keyword evidence="2" id="KW-0812">Transmembrane</keyword>
<dbReference type="PaxDb" id="272569-rrnAC1019"/>
<evidence type="ECO:0000313" key="5">
    <source>
        <dbReference type="EMBL" id="QCP90753.1"/>
    </source>
</evidence>
<dbReference type="CDD" id="cd04179">
    <property type="entry name" value="DPM_DPG-synthase_like"/>
    <property type="match status" value="1"/>
</dbReference>
<dbReference type="PANTHER" id="PTHR48090">
    <property type="entry name" value="UNDECAPRENYL-PHOSPHATE 4-DEOXY-4-FORMAMIDO-L-ARABINOSE TRANSFERASE-RELATED"/>
    <property type="match status" value="1"/>
</dbReference>
<dbReference type="SUPFAM" id="SSF53448">
    <property type="entry name" value="Nucleotide-diphospho-sugar transferases"/>
    <property type="match status" value="1"/>
</dbReference>
<feature type="region of interest" description="Disordered" evidence="1">
    <location>
        <begin position="1"/>
        <end position="29"/>
    </location>
</feature>
<dbReference type="InterPro" id="IPR029044">
    <property type="entry name" value="Nucleotide-diphossugar_trans"/>
</dbReference>
<dbReference type="EnsemblBacteria" id="AAV45984">
    <property type="protein sequence ID" value="AAV45984"/>
    <property type="gene ID" value="rrnAC1019"/>
</dbReference>
<evidence type="ECO:0000313" key="4">
    <source>
        <dbReference type="EMBL" id="AAV45984.1"/>
    </source>
</evidence>
<dbReference type="RefSeq" id="WP_011223383.1">
    <property type="nucleotide sequence ID" value="NC_006396.1"/>
</dbReference>
<sequence length="324" mass="34302">MQGGISTAESAAHEQTGGDSSLSPETKSPRLSNTLVAIPAYNEEIGIGSTVLSVQKITKNVLVVDDGSSDATADIAREAGATVIEHEQNQGKGGAVQTIFDYAAGSDYKALVLIDGDGQHVPEEIPEVVHPVLNGHAEMVIGSRYIESETTETPLYRRVGQQTLDSLTIGSSGESLTDTQSGFRAFSVEAVEKISITTDGIGVESEMIDRASAADLEISEVPIDVRYDGVDGQTYNPLRHGLAVVVFILQLVRDKHPLVFFGAPGMLLFLFGTLYGLQGILVYQATGVFYPAKVLVAGFSTVIGVLGVFAGLILNQIANMITET</sequence>
<dbReference type="AlphaFoldDB" id="Q5V3B8"/>
<keyword evidence="6" id="KW-1185">Reference proteome</keyword>
<dbReference type="CAZy" id="GT2">
    <property type="family name" value="Glycosyltransferase Family 2"/>
</dbReference>
<organism evidence="4 6">
    <name type="scientific">Haloarcula marismortui (strain ATCC 43049 / DSM 3752 / JCM 8966 / VKM B-1809)</name>
    <name type="common">Halobacterium marismortui</name>
    <dbReference type="NCBI Taxonomy" id="272569"/>
    <lineage>
        <taxon>Archaea</taxon>
        <taxon>Methanobacteriati</taxon>
        <taxon>Methanobacteriota</taxon>
        <taxon>Stenosarchaea group</taxon>
        <taxon>Halobacteria</taxon>
        <taxon>Halobacteriales</taxon>
        <taxon>Haloarculaceae</taxon>
        <taxon>Haloarcula</taxon>
    </lineage>
</organism>
<reference evidence="4 6" key="1">
    <citation type="journal article" date="2004" name="Genome Res.">
        <title>Genome sequence of Haloarcula marismortui: a halophilic archaeon from the Dead Sea.</title>
        <authorList>
            <person name="Baliga N.S."/>
            <person name="Bonneau R."/>
            <person name="Facciotti M.T."/>
            <person name="Pan M."/>
            <person name="Glusman G."/>
            <person name="Deutsch E.W."/>
            <person name="Shannon P."/>
            <person name="Chiu Y."/>
            <person name="Weng R.S."/>
            <person name="Gan R.R."/>
            <person name="Hung P."/>
            <person name="Date S.V."/>
            <person name="Marcotte E."/>
            <person name="Hood L."/>
            <person name="Ng W.V."/>
        </authorList>
    </citation>
    <scope>NUCLEOTIDE SEQUENCE [LARGE SCALE GENOMIC DNA]</scope>
    <source>
        <strain evidence="4">ATCC 43049</strain>
        <strain evidence="6">ATCC 43049 / DSM 3752 / JCM 8966 / VKM B-1809</strain>
    </source>
</reference>
<dbReference type="GO" id="GO:0016740">
    <property type="term" value="F:transferase activity"/>
    <property type="evidence" value="ECO:0007669"/>
    <property type="project" value="UniProtKB-KW"/>
</dbReference>
<feature type="domain" description="Glycosyltransferase 2-like" evidence="3">
    <location>
        <begin position="36"/>
        <end position="194"/>
    </location>
</feature>
<proteinExistence type="predicted"/>